<organism evidence="1 2">
    <name type="scientific">Salmonella bongori N268-08</name>
    <dbReference type="NCBI Taxonomy" id="1197719"/>
    <lineage>
        <taxon>Bacteria</taxon>
        <taxon>Pseudomonadati</taxon>
        <taxon>Pseudomonadota</taxon>
        <taxon>Gammaproteobacteria</taxon>
        <taxon>Enterobacterales</taxon>
        <taxon>Enterobacteriaceae</taxon>
        <taxon>Salmonella</taxon>
    </lineage>
</organism>
<gene>
    <name evidence="1" type="ORF">A464_855</name>
</gene>
<protein>
    <submittedName>
        <fullName evidence="1">Uncharacterized protein</fullName>
    </submittedName>
</protein>
<sequence>MDGDHLKTWWGGQYEKLGQPKMGKDNAVKKAIRFVWWKAVEKRCR</sequence>
<reference evidence="1 2" key="1">
    <citation type="submission" date="2013-07" db="EMBL/GenBank/DDBJ databases">
        <title>Genome sequence of Salmonella bongori N268-08 - a rare clinical isolate.</title>
        <authorList>
            <person name="Marti R."/>
            <person name="Hagens S."/>
            <person name="Loessner M.J."/>
            <person name="Klumpp J."/>
        </authorList>
    </citation>
    <scope>NUCLEOTIDE SEQUENCE [LARGE SCALE GENOMIC DNA]</scope>
    <source>
        <strain evidence="1 2">N268-08</strain>
    </source>
</reference>
<proteinExistence type="predicted"/>
<dbReference type="PATRIC" id="fig|1197719.3.peg.852"/>
<dbReference type="EMBL" id="CP006608">
    <property type="protein sequence ID" value="AGR58041.1"/>
    <property type="molecule type" value="Genomic_DNA"/>
</dbReference>
<evidence type="ECO:0000313" key="2">
    <source>
        <dbReference type="Proteomes" id="UP000015042"/>
    </source>
</evidence>
<dbReference type="KEGG" id="sbz:A464_855"/>
<evidence type="ECO:0000313" key="1">
    <source>
        <dbReference type="EMBL" id="AGR58041.1"/>
    </source>
</evidence>
<dbReference type="Proteomes" id="UP000015042">
    <property type="component" value="Chromosome"/>
</dbReference>
<name>S5MN50_SALBN</name>
<accession>S5MN50</accession>
<dbReference type="HOGENOM" id="CLU_3204949_0_0_6"/>
<dbReference type="AlphaFoldDB" id="S5MN50"/>